<keyword evidence="3" id="KW-1185">Reference proteome</keyword>
<evidence type="ECO:0000313" key="2">
    <source>
        <dbReference type="EMBL" id="RDX90403.1"/>
    </source>
</evidence>
<proteinExistence type="predicted"/>
<feature type="region of interest" description="Disordered" evidence="1">
    <location>
        <begin position="36"/>
        <end position="64"/>
    </location>
</feature>
<dbReference type="EMBL" id="QJKJ01005407">
    <property type="protein sequence ID" value="RDX90403.1"/>
    <property type="molecule type" value="Genomic_DNA"/>
</dbReference>
<protein>
    <submittedName>
        <fullName evidence="2">Uncharacterized protein</fullName>
    </submittedName>
</protein>
<name>A0A371GJ98_MUCPR</name>
<dbReference type="AlphaFoldDB" id="A0A371GJ98"/>
<accession>A0A371GJ98</accession>
<dbReference type="Proteomes" id="UP000257109">
    <property type="component" value="Unassembled WGS sequence"/>
</dbReference>
<comment type="caution">
    <text evidence="2">The sequence shown here is derived from an EMBL/GenBank/DDBJ whole genome shotgun (WGS) entry which is preliminary data.</text>
</comment>
<feature type="non-terminal residue" evidence="2">
    <location>
        <position position="1"/>
    </location>
</feature>
<gene>
    <name evidence="2" type="ORF">CR513_27729</name>
</gene>
<sequence length="64" mass="7454">MATYEFRRRHIGTWLDPRRKMRLRTCRVIPLHLFGRPSAPRNLSGVSTNEGSSLKRSYPSSSHK</sequence>
<evidence type="ECO:0000313" key="3">
    <source>
        <dbReference type="Proteomes" id="UP000257109"/>
    </source>
</evidence>
<reference evidence="2" key="1">
    <citation type="submission" date="2018-05" db="EMBL/GenBank/DDBJ databases">
        <title>Draft genome of Mucuna pruriens seed.</title>
        <authorList>
            <person name="Nnadi N.E."/>
            <person name="Vos R."/>
            <person name="Hasami M.H."/>
            <person name="Devisetty U.K."/>
            <person name="Aguiy J.C."/>
        </authorList>
    </citation>
    <scope>NUCLEOTIDE SEQUENCE [LARGE SCALE GENOMIC DNA]</scope>
    <source>
        <strain evidence="2">JCA_2017</strain>
    </source>
</reference>
<feature type="compositionally biased region" description="Polar residues" evidence="1">
    <location>
        <begin position="44"/>
        <end position="64"/>
    </location>
</feature>
<organism evidence="2 3">
    <name type="scientific">Mucuna pruriens</name>
    <name type="common">Velvet bean</name>
    <name type="synonym">Dolichos pruriens</name>
    <dbReference type="NCBI Taxonomy" id="157652"/>
    <lineage>
        <taxon>Eukaryota</taxon>
        <taxon>Viridiplantae</taxon>
        <taxon>Streptophyta</taxon>
        <taxon>Embryophyta</taxon>
        <taxon>Tracheophyta</taxon>
        <taxon>Spermatophyta</taxon>
        <taxon>Magnoliopsida</taxon>
        <taxon>eudicotyledons</taxon>
        <taxon>Gunneridae</taxon>
        <taxon>Pentapetalae</taxon>
        <taxon>rosids</taxon>
        <taxon>fabids</taxon>
        <taxon>Fabales</taxon>
        <taxon>Fabaceae</taxon>
        <taxon>Papilionoideae</taxon>
        <taxon>50 kb inversion clade</taxon>
        <taxon>NPAAA clade</taxon>
        <taxon>indigoferoid/millettioid clade</taxon>
        <taxon>Phaseoleae</taxon>
        <taxon>Mucuna</taxon>
    </lineage>
</organism>
<evidence type="ECO:0000256" key="1">
    <source>
        <dbReference type="SAM" id="MobiDB-lite"/>
    </source>
</evidence>